<protein>
    <submittedName>
        <fullName evidence="1">STM4014 family protein</fullName>
    </submittedName>
</protein>
<evidence type="ECO:0000313" key="1">
    <source>
        <dbReference type="EMBL" id="UXI69456.1"/>
    </source>
</evidence>
<keyword evidence="2" id="KW-1185">Reference proteome</keyword>
<name>A0ABY6BHF3_9GAMM</name>
<sequence>MKSPSRNLLLVGRAASRRTLLLREALERRGIALQVIEWRDLAVRPSVLATALARHHPLACKIDSPGEDAATTDRLITLGWQRRGEPGVRPHPLQHGELSFRHWWYAGFAHVLAGVSQALRGSAPVPPLVNSVDGILAMTDKWRCQQRLAEAGVPVPPLAGRVVSFDQLESDYPATRWPRLFIKARYGSSAAGVVALQRRPDGRVSAMSATRLGPHGRLFNHLRPALYRRRADIAALVDRLAAQEAYAEAWITKPRTPDAAGSHYDLRAVVFGGRVRQRVARLSRGAVTNLHLGNARAAPDWLCAGREARMARAGEQAASAFPACHSIGLDLIVDHRGAHVLEANAFGDLLPGLCYEGNSTYDDQAAWMTAHG</sequence>
<accession>A0ABY6BHF3</accession>
<reference evidence="1" key="1">
    <citation type="submission" date="2022-09" db="EMBL/GenBank/DDBJ databases">
        <title>Tahibacter sp. nov., isolated from a fresh water.</title>
        <authorList>
            <person name="Baek J.H."/>
            <person name="Lee J.K."/>
            <person name="Kim J.M."/>
            <person name="Jeon C.O."/>
        </authorList>
    </citation>
    <scope>NUCLEOTIDE SEQUENCE</scope>
    <source>
        <strain evidence="1">W38</strain>
    </source>
</reference>
<dbReference type="InterPro" id="IPR047778">
    <property type="entry name" value="STM4014-like"/>
</dbReference>
<dbReference type="EMBL" id="CP104694">
    <property type="protein sequence ID" value="UXI69456.1"/>
    <property type="molecule type" value="Genomic_DNA"/>
</dbReference>
<dbReference type="Proteomes" id="UP001064632">
    <property type="component" value="Chromosome"/>
</dbReference>
<gene>
    <name evidence="1" type="ORF">N4264_07350</name>
</gene>
<dbReference type="NCBIfam" id="NF038074">
    <property type="entry name" value="fam_STM4014"/>
    <property type="match status" value="1"/>
</dbReference>
<dbReference type="Gene3D" id="3.30.470.20">
    <property type="entry name" value="ATP-grasp fold, B domain"/>
    <property type="match status" value="1"/>
</dbReference>
<proteinExistence type="predicted"/>
<dbReference type="SUPFAM" id="SSF56059">
    <property type="entry name" value="Glutathione synthetase ATP-binding domain-like"/>
    <property type="match status" value="1"/>
</dbReference>
<dbReference type="RefSeq" id="WP_261696411.1">
    <property type="nucleotide sequence ID" value="NZ_CP104694.1"/>
</dbReference>
<organism evidence="1 2">
    <name type="scientific">Tahibacter amnicola</name>
    <dbReference type="NCBI Taxonomy" id="2976241"/>
    <lineage>
        <taxon>Bacteria</taxon>
        <taxon>Pseudomonadati</taxon>
        <taxon>Pseudomonadota</taxon>
        <taxon>Gammaproteobacteria</taxon>
        <taxon>Lysobacterales</taxon>
        <taxon>Rhodanobacteraceae</taxon>
        <taxon>Tahibacter</taxon>
    </lineage>
</organism>
<evidence type="ECO:0000313" key="2">
    <source>
        <dbReference type="Proteomes" id="UP001064632"/>
    </source>
</evidence>